<evidence type="ECO:0000256" key="2">
    <source>
        <dbReference type="SAM" id="SignalP"/>
    </source>
</evidence>
<dbReference type="Gramene" id="EES14016">
    <property type="protein sequence ID" value="EES14016"/>
    <property type="gene ID" value="SORBI_3007G158000"/>
</dbReference>
<feature type="chain" id="PRO_5036895755" evidence="2">
    <location>
        <begin position="24"/>
        <end position="96"/>
    </location>
</feature>
<proteinExistence type="predicted"/>
<organism evidence="3 4">
    <name type="scientific">Sorghum bicolor</name>
    <name type="common">Sorghum</name>
    <name type="synonym">Sorghum vulgare</name>
    <dbReference type="NCBI Taxonomy" id="4558"/>
    <lineage>
        <taxon>Eukaryota</taxon>
        <taxon>Viridiplantae</taxon>
        <taxon>Streptophyta</taxon>
        <taxon>Embryophyta</taxon>
        <taxon>Tracheophyta</taxon>
        <taxon>Spermatophyta</taxon>
        <taxon>Magnoliopsida</taxon>
        <taxon>Liliopsida</taxon>
        <taxon>Poales</taxon>
        <taxon>Poaceae</taxon>
        <taxon>PACMAD clade</taxon>
        <taxon>Panicoideae</taxon>
        <taxon>Andropogonodae</taxon>
        <taxon>Andropogoneae</taxon>
        <taxon>Sorghinae</taxon>
        <taxon>Sorghum</taxon>
    </lineage>
</organism>
<gene>
    <name evidence="3" type="ORF">BDA96_07G169500</name>
</gene>
<accession>A0A921QNI4</accession>
<comment type="caution">
    <text evidence="3">The sequence shown here is derived from an EMBL/GenBank/DDBJ whole genome shotgun (WGS) entry which is preliminary data.</text>
</comment>
<dbReference type="Proteomes" id="UP000807115">
    <property type="component" value="Chromosome 7"/>
</dbReference>
<reference evidence="3" key="2">
    <citation type="submission" date="2020-10" db="EMBL/GenBank/DDBJ databases">
        <authorList>
            <person name="Cooper E.A."/>
            <person name="Brenton Z.W."/>
            <person name="Flinn B.S."/>
            <person name="Jenkins J."/>
            <person name="Shu S."/>
            <person name="Flowers D."/>
            <person name="Luo F."/>
            <person name="Wang Y."/>
            <person name="Xia P."/>
            <person name="Barry K."/>
            <person name="Daum C."/>
            <person name="Lipzen A."/>
            <person name="Yoshinaga Y."/>
            <person name="Schmutz J."/>
            <person name="Saski C."/>
            <person name="Vermerris W."/>
            <person name="Kresovich S."/>
        </authorList>
    </citation>
    <scope>NUCLEOTIDE SEQUENCE</scope>
</reference>
<keyword evidence="2" id="KW-0732">Signal</keyword>
<evidence type="ECO:0000313" key="4">
    <source>
        <dbReference type="Proteomes" id="UP000807115"/>
    </source>
</evidence>
<feature type="signal peptide" evidence="2">
    <location>
        <begin position="1"/>
        <end position="23"/>
    </location>
</feature>
<dbReference type="OMA" id="ACKGGIF"/>
<dbReference type="EMBL" id="CM027686">
    <property type="protein sequence ID" value="KAG0523972.1"/>
    <property type="molecule type" value="Genomic_DNA"/>
</dbReference>
<reference evidence="3" key="1">
    <citation type="journal article" date="2019" name="BMC Genomics">
        <title>A new reference genome for Sorghum bicolor reveals high levels of sequence similarity between sweet and grain genotypes: implications for the genetics of sugar metabolism.</title>
        <authorList>
            <person name="Cooper E.A."/>
            <person name="Brenton Z.W."/>
            <person name="Flinn B.S."/>
            <person name="Jenkins J."/>
            <person name="Shu S."/>
            <person name="Flowers D."/>
            <person name="Luo F."/>
            <person name="Wang Y."/>
            <person name="Xia P."/>
            <person name="Barry K."/>
            <person name="Daum C."/>
            <person name="Lipzen A."/>
            <person name="Yoshinaga Y."/>
            <person name="Schmutz J."/>
            <person name="Saski C."/>
            <person name="Vermerris W."/>
            <person name="Kresovich S."/>
        </authorList>
    </citation>
    <scope>NUCLEOTIDE SEQUENCE</scope>
</reference>
<protein>
    <submittedName>
        <fullName evidence="3">Uncharacterized protein</fullName>
    </submittedName>
</protein>
<sequence length="96" mass="9633">MASSKVVCACILIILVISSQADARRLVTATCNGKEGACKGGVVVVEGYGGFSAKQKMATATSSEQVGEGMPATTTDSRPTAPGNSPGIGNRGKTNN</sequence>
<feature type="region of interest" description="Disordered" evidence="1">
    <location>
        <begin position="59"/>
        <end position="96"/>
    </location>
</feature>
<name>A0A921QNI4_SORBI</name>
<evidence type="ECO:0000256" key="1">
    <source>
        <dbReference type="SAM" id="MobiDB-lite"/>
    </source>
</evidence>
<evidence type="ECO:0000313" key="3">
    <source>
        <dbReference type="EMBL" id="KAG0523972.1"/>
    </source>
</evidence>
<dbReference type="AlphaFoldDB" id="A0A921QNI4"/>